<feature type="compositionally biased region" description="Low complexity" evidence="3">
    <location>
        <begin position="514"/>
        <end position="532"/>
    </location>
</feature>
<proteinExistence type="inferred from homology"/>
<dbReference type="OrthoDB" id="64867at2759"/>
<dbReference type="PANTHER" id="PTHR23030:SF39">
    <property type="entry name" value="PROGRAMMED CELL DEATH 6-INTERACTING PROTEIN"/>
    <property type="match status" value="1"/>
</dbReference>
<evidence type="ECO:0000256" key="2">
    <source>
        <dbReference type="PROSITE-ProRule" id="PRU00267"/>
    </source>
</evidence>
<feature type="region of interest" description="Disordered" evidence="3">
    <location>
        <begin position="678"/>
        <end position="697"/>
    </location>
</feature>
<feature type="domain" description="HMG box" evidence="4">
    <location>
        <begin position="423"/>
        <end position="491"/>
    </location>
</feature>
<evidence type="ECO:0008006" key="8">
    <source>
        <dbReference type="Google" id="ProtNLM"/>
    </source>
</evidence>
<dbReference type="Proteomes" id="UP000646827">
    <property type="component" value="Unassembled WGS sequence"/>
</dbReference>
<dbReference type="Gene3D" id="1.20.120.560">
    <property type="entry name" value="alix/aip1 in complex with the ypdl late domain"/>
    <property type="match status" value="1"/>
</dbReference>
<keyword evidence="7" id="KW-1185">Reference proteome</keyword>
<evidence type="ECO:0000259" key="4">
    <source>
        <dbReference type="PROSITE" id="PS50118"/>
    </source>
</evidence>
<dbReference type="PANTHER" id="PTHR23030">
    <property type="entry name" value="PCD6 INTERACTING PROTEIN-RELATED"/>
    <property type="match status" value="1"/>
</dbReference>
<feature type="DNA-binding region" description="HMG box" evidence="2">
    <location>
        <begin position="607"/>
        <end position="675"/>
    </location>
</feature>
<protein>
    <recommendedName>
        <fullName evidence="8">HMG box domain-containing protein</fullName>
    </recommendedName>
</protein>
<accession>A0A8H7S0N6</accession>
<evidence type="ECO:0000259" key="5">
    <source>
        <dbReference type="PROSITE" id="PS51180"/>
    </source>
</evidence>
<feature type="compositionally biased region" description="Polar residues" evidence="3">
    <location>
        <begin position="685"/>
        <end position="696"/>
    </location>
</feature>
<dbReference type="InterPro" id="IPR004328">
    <property type="entry name" value="BRO1_dom"/>
</dbReference>
<feature type="region of interest" description="Disordered" evidence="3">
    <location>
        <begin position="504"/>
        <end position="532"/>
    </location>
</feature>
<feature type="region of interest" description="Disordered" evidence="3">
    <location>
        <begin position="572"/>
        <end position="609"/>
    </location>
</feature>
<dbReference type="Gene3D" id="1.20.140.50">
    <property type="entry name" value="alix/aip1 like domains"/>
    <property type="match status" value="1"/>
</dbReference>
<comment type="caution">
    <text evidence="6">The sequence shown here is derived from an EMBL/GenBank/DDBJ whole genome shotgun (WGS) entry which is preliminary data.</text>
</comment>
<feature type="domain" description="BRO1" evidence="5">
    <location>
        <begin position="826"/>
        <end position="1235"/>
    </location>
</feature>
<keyword evidence="2" id="KW-0238">DNA-binding</keyword>
<gene>
    <name evidence="6" type="ORF">INT45_010376</name>
</gene>
<dbReference type="PROSITE" id="PS50118">
    <property type="entry name" value="HMG_BOX_2"/>
    <property type="match status" value="2"/>
</dbReference>
<dbReference type="InterPro" id="IPR025304">
    <property type="entry name" value="ALIX_V_dom"/>
</dbReference>
<dbReference type="PROSITE" id="PS51180">
    <property type="entry name" value="BRO1"/>
    <property type="match status" value="1"/>
</dbReference>
<feature type="domain" description="HMG box" evidence="4">
    <location>
        <begin position="607"/>
        <end position="675"/>
    </location>
</feature>
<dbReference type="SUPFAM" id="SSF47095">
    <property type="entry name" value="HMG-box"/>
    <property type="match status" value="3"/>
</dbReference>
<feature type="DNA-binding region" description="HMG box" evidence="2">
    <location>
        <begin position="423"/>
        <end position="491"/>
    </location>
</feature>
<dbReference type="Gene3D" id="1.10.30.10">
    <property type="entry name" value="High mobility group box domain"/>
    <property type="match status" value="2"/>
</dbReference>
<evidence type="ECO:0000256" key="1">
    <source>
        <dbReference type="ARBA" id="ARBA00038154"/>
    </source>
</evidence>
<dbReference type="Gene3D" id="1.25.40.280">
    <property type="entry name" value="alix/aip1 like domains"/>
    <property type="match status" value="1"/>
</dbReference>
<organism evidence="6 7">
    <name type="scientific">Circinella minor</name>
    <dbReference type="NCBI Taxonomy" id="1195481"/>
    <lineage>
        <taxon>Eukaryota</taxon>
        <taxon>Fungi</taxon>
        <taxon>Fungi incertae sedis</taxon>
        <taxon>Mucoromycota</taxon>
        <taxon>Mucoromycotina</taxon>
        <taxon>Mucoromycetes</taxon>
        <taxon>Mucorales</taxon>
        <taxon>Lichtheimiaceae</taxon>
        <taxon>Circinella</taxon>
    </lineage>
</organism>
<dbReference type="GO" id="GO:0005768">
    <property type="term" value="C:endosome"/>
    <property type="evidence" value="ECO:0007669"/>
    <property type="project" value="TreeGrafter"/>
</dbReference>
<dbReference type="Pfam" id="PF03097">
    <property type="entry name" value="BRO1"/>
    <property type="match status" value="1"/>
</dbReference>
<evidence type="ECO:0000256" key="3">
    <source>
        <dbReference type="SAM" id="MobiDB-lite"/>
    </source>
</evidence>
<dbReference type="SMART" id="SM00398">
    <property type="entry name" value="HMG"/>
    <property type="match status" value="3"/>
</dbReference>
<dbReference type="InterPro" id="IPR009071">
    <property type="entry name" value="HMG_box_dom"/>
</dbReference>
<evidence type="ECO:0000313" key="6">
    <source>
        <dbReference type="EMBL" id="KAG2220008.1"/>
    </source>
</evidence>
<dbReference type="CDD" id="cd00084">
    <property type="entry name" value="HMG-box_SF"/>
    <property type="match status" value="1"/>
</dbReference>
<dbReference type="SMART" id="SM01041">
    <property type="entry name" value="BRO1"/>
    <property type="match status" value="1"/>
</dbReference>
<feature type="compositionally biased region" description="Basic residues" evidence="3">
    <location>
        <begin position="594"/>
        <end position="606"/>
    </location>
</feature>
<dbReference type="EMBL" id="JAEPRB010000155">
    <property type="protein sequence ID" value="KAG2220008.1"/>
    <property type="molecule type" value="Genomic_DNA"/>
</dbReference>
<name>A0A8H7S0N6_9FUNG</name>
<evidence type="ECO:0000313" key="7">
    <source>
        <dbReference type="Proteomes" id="UP000646827"/>
    </source>
</evidence>
<feature type="compositionally biased region" description="Basic and acidic residues" evidence="3">
    <location>
        <begin position="297"/>
        <end position="314"/>
    </location>
</feature>
<dbReference type="InterPro" id="IPR038499">
    <property type="entry name" value="BRO1_sf"/>
</dbReference>
<feature type="compositionally biased region" description="Low complexity" evidence="3">
    <location>
        <begin position="358"/>
        <end position="370"/>
    </location>
</feature>
<dbReference type="GO" id="GO:0005634">
    <property type="term" value="C:nucleus"/>
    <property type="evidence" value="ECO:0007669"/>
    <property type="project" value="UniProtKB-UniRule"/>
</dbReference>
<dbReference type="Pfam" id="PF13949">
    <property type="entry name" value="ALIX_LYPXL_bnd"/>
    <property type="match status" value="1"/>
</dbReference>
<feature type="region of interest" description="Disordered" evidence="3">
    <location>
        <begin position="297"/>
        <end position="372"/>
    </location>
</feature>
<sequence>MTHNNKQYHSLSELRGSFSTSHYPITTMTTTTAMDHDALLLSRGDPYLYTTEQTTPTTQQQHNNGNFAHHKATTIITPVSGKTTELDQDSEIRSTSRAGPCHLPPIQVSSTDVASASQSSHTMTYTGYGNGNNALKPYSSQAVMISNSSSSSTSNNGAIISSSTTSTPIITSVNSTITATPLSTVTSTSIPSATTSVTMINREHTDAYLLFCADHRENDNDVSLDQQWNELSQSHKKKYHQRAIIINSKLSEEEDEEDEDEYNKNKDKRFIPDKIITAAGKRTAMEHLVSPDAIREAEREEKEELLGSNAEHHPFSAYPSILSMKEEDRRNSSASNSISPPPTFSPDQPYHYDLLEDSPSPSSSATISSSMGNREDSLIISSLDDTNTTNVTNMFNNNHYLDNTNDLQQQQHHQQPAPVKERLKRPPNAYLLFNRDIRRRLLEESPKMTVAEISKEIGERWKRLDPESRQNYMQQAALIKQDHLKNHPDFIYTRRSKAQLAEARKFSRSRKGSHNPTNNNITHNNMFSSGTATTSVSSTMVASTTAGWPAAEVATTEKIEGVTTSTNYTTVNHTLVPHKRRRKSGIHDAPRDPRGRKKKRHRHPTAPKHPMSGFLFFLAAVRPEVARQYPGSTVGPISKVIASQWRDMTDEDRIPWLQMAEEDKARYAREMRVYTASLEREVEDPTSSPPEATTSDDPFVAGIVQMVNNNDHHDHNNINNNTHSIINNSDNNNNNHYNHSMYDPLQLSSSIPLPATAPPTKHNTALFLNNKNTSTSSTGYHYYPHPQPGDLLYKSNGSRSVSTGYALPFSAMTMVNGSEAPGEMPSVLSIPLRQTLLEIEWTPALLRYIQTSYAEDASKYQLDSQTLDKLRRACFEDQTPELATLERFFAYYSQVVFIGLDFAWQPVFQSNNNNNSNGGSRGKPVSLSNLNYEKACILFDIGALYTQLGCNESRISTEGIRKSCNFFQNAAGCFKYIEKEILSDFRATPPIDLCVDAMQTFIALSLAQAQECIWQKAVMEHMKHGTIARLAIKVADFYETILTHDVSYFPTEWKRHFQIKASYFNAVAQYHKANECISQGRYGEEIGRLRLAEKHNRKAMDAIASSNASGFFNMRATTSTMHESFTGEVRKLGESIERDLIRAERDNDLVYMETVPEPNQLAPLLRSDMVRPLVPPEIVDPTHWKRKPNEEIQRPLFENLVPFAVHQAASVYADQKDYVVTNDIVGRCNELEEEMKILYDELRLPRCIDIVDPDTIPTTLTACAEEVQHEGGGQALRDMLQKVQDMSVKNMELVDEGFNVLEEENEQDEILRRQYGSLWSRPPSQQLTSPLLSQGAKYHDTLQAAQKADRIVRAKVSNWGKAIDMLSHPTSDIITHLPSLRNDDSLEFSQLTELMRRLRTLLQECDDAATRRKRTIDEAHSLSTADDITDALLAKSTELTGNSPTVKIEPAQFNEVFSQELKKYDGLQSIVQEVHNNQIRQISRLKELHEQFQLIVRASTMAAKREKAIQNLEQAFVKFKEIRTNMVEGIKFYSQYIDTLSQFRDACVDFALARRLEASELARENPLKRG</sequence>
<keyword evidence="2" id="KW-0539">Nucleus</keyword>
<comment type="similarity">
    <text evidence="1">Belongs to the palA/RIM20 family.</text>
</comment>
<dbReference type="Pfam" id="PF00505">
    <property type="entry name" value="HMG_box"/>
    <property type="match status" value="2"/>
</dbReference>
<dbReference type="GO" id="GO:0003677">
    <property type="term" value="F:DNA binding"/>
    <property type="evidence" value="ECO:0007669"/>
    <property type="project" value="UniProtKB-UniRule"/>
</dbReference>
<reference evidence="6 7" key="1">
    <citation type="submission" date="2020-12" db="EMBL/GenBank/DDBJ databases">
        <title>Metabolic potential, ecology and presence of endohyphal bacteria is reflected in genomic diversity of Mucoromycotina.</title>
        <authorList>
            <person name="Muszewska A."/>
            <person name="Okrasinska A."/>
            <person name="Steczkiewicz K."/>
            <person name="Drgas O."/>
            <person name="Orlowska M."/>
            <person name="Perlinska-Lenart U."/>
            <person name="Aleksandrzak-Piekarczyk T."/>
            <person name="Szatraj K."/>
            <person name="Zielenkiewicz U."/>
            <person name="Pilsyk S."/>
            <person name="Malc E."/>
            <person name="Mieczkowski P."/>
            <person name="Kruszewska J.S."/>
            <person name="Biernat P."/>
            <person name="Pawlowska J."/>
        </authorList>
    </citation>
    <scope>NUCLEOTIDE SEQUENCE [LARGE SCALE GENOMIC DNA]</scope>
    <source>
        <strain evidence="6 7">CBS 142.35</strain>
    </source>
</reference>
<dbReference type="InterPro" id="IPR036910">
    <property type="entry name" value="HMG_box_dom_sf"/>
</dbReference>